<reference evidence="1" key="1">
    <citation type="submission" date="2020-11" db="EMBL/GenBank/DDBJ databases">
        <authorList>
            <consortium name="DOE Joint Genome Institute"/>
            <person name="Ahrendt S."/>
            <person name="Riley R."/>
            <person name="Andreopoulos W."/>
            <person name="Labutti K."/>
            <person name="Pangilinan J."/>
            <person name="Ruiz-Duenas F.J."/>
            <person name="Barrasa J.M."/>
            <person name="Sanchez-Garcia M."/>
            <person name="Camarero S."/>
            <person name="Miyauchi S."/>
            <person name="Serrano A."/>
            <person name="Linde D."/>
            <person name="Babiker R."/>
            <person name="Drula E."/>
            <person name="Ayuso-Fernandez I."/>
            <person name="Pacheco R."/>
            <person name="Padilla G."/>
            <person name="Ferreira P."/>
            <person name="Barriuso J."/>
            <person name="Kellner H."/>
            <person name="Castanera R."/>
            <person name="Alfaro M."/>
            <person name="Ramirez L."/>
            <person name="Pisabarro A.G."/>
            <person name="Kuo A."/>
            <person name="Tritt A."/>
            <person name="Lipzen A."/>
            <person name="He G."/>
            <person name="Yan M."/>
            <person name="Ng V."/>
            <person name="Cullen D."/>
            <person name="Martin F."/>
            <person name="Rosso M.-N."/>
            <person name="Henrissat B."/>
            <person name="Hibbett D."/>
            <person name="Martinez A.T."/>
            <person name="Grigoriev I.V."/>
        </authorList>
    </citation>
    <scope>NUCLEOTIDE SEQUENCE</scope>
    <source>
        <strain evidence="1">CIRM-BRFM 674</strain>
    </source>
</reference>
<dbReference type="OrthoDB" id="2990568at2759"/>
<gene>
    <name evidence="1" type="ORF">BDN70DRAFT_890619</name>
</gene>
<dbReference type="Proteomes" id="UP000807469">
    <property type="component" value="Unassembled WGS sequence"/>
</dbReference>
<dbReference type="AlphaFoldDB" id="A0A9P5ZCR8"/>
<evidence type="ECO:0000313" key="2">
    <source>
        <dbReference type="Proteomes" id="UP000807469"/>
    </source>
</evidence>
<proteinExistence type="predicted"/>
<comment type="caution">
    <text evidence="1">The sequence shown here is derived from an EMBL/GenBank/DDBJ whole genome shotgun (WGS) entry which is preliminary data.</text>
</comment>
<dbReference type="InterPro" id="IPR014942">
    <property type="entry name" value="AbiEii"/>
</dbReference>
<sequence>MTSLTRLPPRARVITQFIADCAREGNIPYFLGGANALNARGIIDRATIDVDFYIPPHHIPVLKKIVEPKLNEFLNEGFLLKGKTLEEKAQQTKCRIFKAVSDVPGENMKADVSENRSVLLPSAFTDFHGINVASVPLMVTGKISAISNKGRPSQSKVVTKTQIDLTDLVEMLDYLIEKGEIVPDELQSLLRWQAPPFTWKAFWAGVERVPQRARPINLEEMLRMVNIKKVTSLL</sequence>
<dbReference type="Pfam" id="PF08843">
    <property type="entry name" value="AbiEii"/>
    <property type="match status" value="1"/>
</dbReference>
<name>A0A9P5ZCR8_9AGAR</name>
<accession>A0A9P5ZCR8</accession>
<organism evidence="1 2">
    <name type="scientific">Pholiota conissans</name>
    <dbReference type="NCBI Taxonomy" id="109636"/>
    <lineage>
        <taxon>Eukaryota</taxon>
        <taxon>Fungi</taxon>
        <taxon>Dikarya</taxon>
        <taxon>Basidiomycota</taxon>
        <taxon>Agaricomycotina</taxon>
        <taxon>Agaricomycetes</taxon>
        <taxon>Agaricomycetidae</taxon>
        <taxon>Agaricales</taxon>
        <taxon>Agaricineae</taxon>
        <taxon>Strophariaceae</taxon>
        <taxon>Pholiota</taxon>
    </lineage>
</organism>
<evidence type="ECO:0000313" key="1">
    <source>
        <dbReference type="EMBL" id="KAF9484753.1"/>
    </source>
</evidence>
<dbReference type="EMBL" id="MU155140">
    <property type="protein sequence ID" value="KAF9484753.1"/>
    <property type="molecule type" value="Genomic_DNA"/>
</dbReference>
<protein>
    <submittedName>
        <fullName evidence="1">Uncharacterized protein</fullName>
    </submittedName>
</protein>
<keyword evidence="2" id="KW-1185">Reference proteome</keyword>